<reference evidence="3" key="1">
    <citation type="submission" date="2016-10" db="EMBL/GenBank/DDBJ databases">
        <title>Frankia sp. NRRL B-16386 Genome sequencing.</title>
        <authorList>
            <person name="Ghodhbane-Gtari F."/>
            <person name="Swanson E."/>
            <person name="Gueddou A."/>
            <person name="Hezbri K."/>
            <person name="Ktari K."/>
            <person name="Nouioui I."/>
            <person name="Morris K."/>
            <person name="Simpson S."/>
            <person name="Abebe-Akele F."/>
            <person name="Thomas K."/>
            <person name="Gtari M."/>
            <person name="Tisa L.S."/>
        </authorList>
    </citation>
    <scope>NUCLEOTIDE SEQUENCE [LARGE SCALE GENOMIC DNA]</scope>
    <source>
        <strain evidence="3">NRRL B-16386</strain>
    </source>
</reference>
<dbReference type="RefSeq" id="WP_076820666.1">
    <property type="nucleotide sequence ID" value="NZ_MOMC01000068.1"/>
</dbReference>
<evidence type="ECO:0000259" key="1">
    <source>
        <dbReference type="Pfam" id="PF26312"/>
    </source>
</evidence>
<comment type="caution">
    <text evidence="2">The sequence shown here is derived from an EMBL/GenBank/DDBJ whole genome shotgun (WGS) entry which is preliminary data.</text>
</comment>
<sequence length="276" mass="31537">MPVVSPAAYLRVYEPLAAFSPAERVRWQRYAATAPPSRRAGARRERMVALVATVRPTLDVAGESAFVQMVDGLMFVCPWSTQLRVWQAAMEFRGGMPERIADVFLPRRIVDPAETELDRWRARRPELKVHIQTSTWSVPTSWFLLFDSAERMLVTGDTAERSMVYRTEIGLARRRMAEALETLAAMRETMPDASAVEGVTELARWLETFHPRSRVELDYDGLVELLDDEVLRGDNSVEDLTEAVRALRQGRTDRAVEAYERVLVRWRPLQTRESAS</sequence>
<keyword evidence="3" id="KW-1185">Reference proteome</keyword>
<dbReference type="Proteomes" id="UP000188929">
    <property type="component" value="Unassembled WGS sequence"/>
</dbReference>
<evidence type="ECO:0000313" key="2">
    <source>
        <dbReference type="EMBL" id="ONH24760.1"/>
    </source>
</evidence>
<dbReference type="AlphaFoldDB" id="A0A1V2I391"/>
<proteinExistence type="predicted"/>
<feature type="domain" description="DUF8083" evidence="1">
    <location>
        <begin position="7"/>
        <end position="273"/>
    </location>
</feature>
<evidence type="ECO:0000313" key="3">
    <source>
        <dbReference type="Proteomes" id="UP000188929"/>
    </source>
</evidence>
<dbReference type="Pfam" id="PF26312">
    <property type="entry name" value="DUF8083"/>
    <property type="match status" value="1"/>
</dbReference>
<protein>
    <recommendedName>
        <fullName evidence="1">DUF8083 domain-containing protein</fullName>
    </recommendedName>
</protein>
<name>A0A1V2I391_9ACTN</name>
<organism evidence="2 3">
    <name type="scientific">Pseudofrankia asymbiotica</name>
    <dbReference type="NCBI Taxonomy" id="1834516"/>
    <lineage>
        <taxon>Bacteria</taxon>
        <taxon>Bacillati</taxon>
        <taxon>Actinomycetota</taxon>
        <taxon>Actinomycetes</taxon>
        <taxon>Frankiales</taxon>
        <taxon>Frankiaceae</taxon>
        <taxon>Pseudofrankia</taxon>
    </lineage>
</organism>
<dbReference type="InterPro" id="IPR058396">
    <property type="entry name" value="DUF8083"/>
</dbReference>
<dbReference type="EMBL" id="MOMC01000068">
    <property type="protein sequence ID" value="ONH24760.1"/>
    <property type="molecule type" value="Genomic_DNA"/>
</dbReference>
<dbReference type="OrthoDB" id="4961314at2"/>
<dbReference type="STRING" id="1834516.BL253_29490"/>
<accession>A0A1V2I391</accession>
<gene>
    <name evidence="2" type="ORF">BL253_29490</name>
</gene>